<comment type="caution">
    <text evidence="1">The sequence shown here is derived from an EMBL/GenBank/DDBJ whole genome shotgun (WGS) entry which is preliminary data.</text>
</comment>
<name>A0ACB8TI07_9AGAM</name>
<sequence>MMWPSRAIGFRFASAGCLLWSNGTTRVVLEHRLEYVDSRQDARYACKNIWNQAARHLAITGWVQVQSNLAPKEARRWYYVNKFRSIPLP</sequence>
<dbReference type="EMBL" id="MU277188">
    <property type="protein sequence ID" value="KAI0068025.1"/>
    <property type="molecule type" value="Genomic_DNA"/>
</dbReference>
<organism evidence="1 2">
    <name type="scientific">Artomyces pyxidatus</name>
    <dbReference type="NCBI Taxonomy" id="48021"/>
    <lineage>
        <taxon>Eukaryota</taxon>
        <taxon>Fungi</taxon>
        <taxon>Dikarya</taxon>
        <taxon>Basidiomycota</taxon>
        <taxon>Agaricomycotina</taxon>
        <taxon>Agaricomycetes</taxon>
        <taxon>Russulales</taxon>
        <taxon>Auriscalpiaceae</taxon>
        <taxon>Artomyces</taxon>
    </lineage>
</organism>
<proteinExistence type="predicted"/>
<accession>A0ACB8TI07</accession>
<reference evidence="1" key="1">
    <citation type="submission" date="2021-03" db="EMBL/GenBank/DDBJ databases">
        <authorList>
            <consortium name="DOE Joint Genome Institute"/>
            <person name="Ahrendt S."/>
            <person name="Looney B.P."/>
            <person name="Miyauchi S."/>
            <person name="Morin E."/>
            <person name="Drula E."/>
            <person name="Courty P.E."/>
            <person name="Chicoki N."/>
            <person name="Fauchery L."/>
            <person name="Kohler A."/>
            <person name="Kuo A."/>
            <person name="Labutti K."/>
            <person name="Pangilinan J."/>
            <person name="Lipzen A."/>
            <person name="Riley R."/>
            <person name="Andreopoulos W."/>
            <person name="He G."/>
            <person name="Johnson J."/>
            <person name="Barry K.W."/>
            <person name="Grigoriev I.V."/>
            <person name="Nagy L."/>
            <person name="Hibbett D."/>
            <person name="Henrissat B."/>
            <person name="Matheny P.B."/>
            <person name="Labbe J."/>
            <person name="Martin F."/>
        </authorList>
    </citation>
    <scope>NUCLEOTIDE SEQUENCE</scope>
    <source>
        <strain evidence="1">HHB10654</strain>
    </source>
</reference>
<gene>
    <name evidence="1" type="ORF">BV25DRAFT_1818386</name>
</gene>
<keyword evidence="2" id="KW-1185">Reference proteome</keyword>
<reference evidence="1" key="2">
    <citation type="journal article" date="2022" name="New Phytol.">
        <title>Evolutionary transition to the ectomycorrhizal habit in the genomes of a hyperdiverse lineage of mushroom-forming fungi.</title>
        <authorList>
            <person name="Looney B."/>
            <person name="Miyauchi S."/>
            <person name="Morin E."/>
            <person name="Drula E."/>
            <person name="Courty P.E."/>
            <person name="Kohler A."/>
            <person name="Kuo A."/>
            <person name="LaButti K."/>
            <person name="Pangilinan J."/>
            <person name="Lipzen A."/>
            <person name="Riley R."/>
            <person name="Andreopoulos W."/>
            <person name="He G."/>
            <person name="Johnson J."/>
            <person name="Nolan M."/>
            <person name="Tritt A."/>
            <person name="Barry K.W."/>
            <person name="Grigoriev I.V."/>
            <person name="Nagy L.G."/>
            <person name="Hibbett D."/>
            <person name="Henrissat B."/>
            <person name="Matheny P.B."/>
            <person name="Labbe J."/>
            <person name="Martin F.M."/>
        </authorList>
    </citation>
    <scope>NUCLEOTIDE SEQUENCE</scope>
    <source>
        <strain evidence="1">HHB10654</strain>
    </source>
</reference>
<protein>
    <submittedName>
        <fullName evidence="1">Uncharacterized protein</fullName>
    </submittedName>
</protein>
<dbReference type="Proteomes" id="UP000814140">
    <property type="component" value="Unassembled WGS sequence"/>
</dbReference>
<evidence type="ECO:0000313" key="1">
    <source>
        <dbReference type="EMBL" id="KAI0068025.1"/>
    </source>
</evidence>
<evidence type="ECO:0000313" key="2">
    <source>
        <dbReference type="Proteomes" id="UP000814140"/>
    </source>
</evidence>